<evidence type="ECO:0000256" key="1">
    <source>
        <dbReference type="SAM" id="MobiDB-lite"/>
    </source>
</evidence>
<reference evidence="2 3" key="1">
    <citation type="submission" date="2021-07" db="EMBL/GenBank/DDBJ databases">
        <authorList>
            <person name="Palmer J.M."/>
        </authorList>
    </citation>
    <scope>NUCLEOTIDE SEQUENCE [LARGE SCALE GENOMIC DNA]</scope>
    <source>
        <strain evidence="2 3">AT_MEX2019</strain>
        <tissue evidence="2">Muscle</tissue>
    </source>
</reference>
<accession>A0ABU7BZB3</accession>
<keyword evidence="3" id="KW-1185">Reference proteome</keyword>
<evidence type="ECO:0000313" key="3">
    <source>
        <dbReference type="Proteomes" id="UP001345963"/>
    </source>
</evidence>
<feature type="region of interest" description="Disordered" evidence="1">
    <location>
        <begin position="1"/>
        <end position="31"/>
    </location>
</feature>
<dbReference type="Proteomes" id="UP001345963">
    <property type="component" value="Unassembled WGS sequence"/>
</dbReference>
<gene>
    <name evidence="2" type="ORF">ATANTOWER_013466</name>
</gene>
<organism evidence="2 3">
    <name type="scientific">Ataeniobius toweri</name>
    <dbReference type="NCBI Taxonomy" id="208326"/>
    <lineage>
        <taxon>Eukaryota</taxon>
        <taxon>Metazoa</taxon>
        <taxon>Chordata</taxon>
        <taxon>Craniata</taxon>
        <taxon>Vertebrata</taxon>
        <taxon>Euteleostomi</taxon>
        <taxon>Actinopterygii</taxon>
        <taxon>Neopterygii</taxon>
        <taxon>Teleostei</taxon>
        <taxon>Neoteleostei</taxon>
        <taxon>Acanthomorphata</taxon>
        <taxon>Ovalentaria</taxon>
        <taxon>Atherinomorphae</taxon>
        <taxon>Cyprinodontiformes</taxon>
        <taxon>Goodeidae</taxon>
        <taxon>Ataeniobius</taxon>
    </lineage>
</organism>
<feature type="compositionally biased region" description="Polar residues" evidence="1">
    <location>
        <begin position="1"/>
        <end position="14"/>
    </location>
</feature>
<sequence length="67" mass="7498">MRGEKQQTSAQTRQKCTKQKHFHSNIPPLNAFSSLKTDRLTEDSTGQVNQVGFLPVVPLRPAAHQGR</sequence>
<comment type="caution">
    <text evidence="2">The sequence shown here is derived from an EMBL/GenBank/DDBJ whole genome shotgun (WGS) entry which is preliminary data.</text>
</comment>
<name>A0ABU7BZB3_9TELE</name>
<dbReference type="EMBL" id="JAHUTI010071676">
    <property type="protein sequence ID" value="MED6255694.1"/>
    <property type="molecule type" value="Genomic_DNA"/>
</dbReference>
<protein>
    <submittedName>
        <fullName evidence="2">Uncharacterized protein</fullName>
    </submittedName>
</protein>
<proteinExistence type="predicted"/>
<evidence type="ECO:0000313" key="2">
    <source>
        <dbReference type="EMBL" id="MED6255694.1"/>
    </source>
</evidence>